<keyword evidence="5" id="KW-0560">Oxidoreductase</keyword>
<dbReference type="eggNOG" id="COG3751">
    <property type="taxonomic scope" value="Bacteria"/>
</dbReference>
<dbReference type="Gene3D" id="2.60.120.620">
    <property type="entry name" value="q2cbj1_9rhob like domain"/>
    <property type="match status" value="1"/>
</dbReference>
<dbReference type="GO" id="GO:0005506">
    <property type="term" value="F:iron ion binding"/>
    <property type="evidence" value="ECO:0007669"/>
    <property type="project" value="InterPro"/>
</dbReference>
<keyword evidence="4" id="KW-0223">Dioxygenase</keyword>
<reference evidence="8 9" key="1">
    <citation type="submission" date="2017-01" db="EMBL/GenBank/DDBJ databases">
        <title>Novel large sulfur bacteria in the metagenomes of groundwater-fed chemosynthetic microbial mats in the Lake Huron basin.</title>
        <authorList>
            <person name="Sharrar A.M."/>
            <person name="Flood B.E."/>
            <person name="Bailey J.V."/>
            <person name="Jones D.S."/>
            <person name="Biddanda B."/>
            <person name="Ruberg S.A."/>
            <person name="Marcus D.N."/>
            <person name="Dick G.J."/>
        </authorList>
    </citation>
    <scope>NUCLEOTIDE SEQUENCE [LARGE SCALE GENOMIC DNA]</scope>
    <source>
        <strain evidence="8">A8</strain>
    </source>
</reference>
<evidence type="ECO:0000256" key="2">
    <source>
        <dbReference type="ARBA" id="ARBA00022723"/>
    </source>
</evidence>
<dbReference type="InterPro" id="IPR045054">
    <property type="entry name" value="P4HA-like"/>
</dbReference>
<dbReference type="AlphaFoldDB" id="A0A1Y1QI87"/>
<keyword evidence="2" id="KW-0479">Metal-binding</keyword>
<dbReference type="GO" id="GO:0051213">
    <property type="term" value="F:dioxygenase activity"/>
    <property type="evidence" value="ECO:0007669"/>
    <property type="project" value="UniProtKB-KW"/>
</dbReference>
<feature type="domain" description="Fe2OG dioxygenase" evidence="7">
    <location>
        <begin position="101"/>
        <end position="201"/>
    </location>
</feature>
<evidence type="ECO:0000256" key="5">
    <source>
        <dbReference type="ARBA" id="ARBA00023002"/>
    </source>
</evidence>
<keyword evidence="3" id="KW-0847">Vitamin C</keyword>
<dbReference type="InterPro" id="IPR005123">
    <property type="entry name" value="Oxoglu/Fe-dep_dioxygenase_dom"/>
</dbReference>
<dbReference type="InterPro" id="IPR006620">
    <property type="entry name" value="Pro_4_hyd_alph"/>
</dbReference>
<dbReference type="PANTHER" id="PTHR10869">
    <property type="entry name" value="PROLYL 4-HYDROXYLASE ALPHA SUBUNIT"/>
    <property type="match status" value="1"/>
</dbReference>
<evidence type="ECO:0000256" key="4">
    <source>
        <dbReference type="ARBA" id="ARBA00022964"/>
    </source>
</evidence>
<dbReference type="GO" id="GO:0016705">
    <property type="term" value="F:oxidoreductase activity, acting on paired donors, with incorporation or reduction of molecular oxygen"/>
    <property type="evidence" value="ECO:0007669"/>
    <property type="project" value="InterPro"/>
</dbReference>
<evidence type="ECO:0000256" key="3">
    <source>
        <dbReference type="ARBA" id="ARBA00022896"/>
    </source>
</evidence>
<gene>
    <name evidence="8" type="ORF">BWK73_31215</name>
</gene>
<dbReference type="GO" id="GO:0031418">
    <property type="term" value="F:L-ascorbic acid binding"/>
    <property type="evidence" value="ECO:0007669"/>
    <property type="project" value="UniProtKB-KW"/>
</dbReference>
<name>A0A1Y1QI87_9GAMM</name>
<comment type="caution">
    <text evidence="8">The sequence shown here is derived from an EMBL/GenBank/DDBJ whole genome shotgun (WGS) entry which is preliminary data.</text>
</comment>
<dbReference type="SMART" id="SM00702">
    <property type="entry name" value="P4Hc"/>
    <property type="match status" value="1"/>
</dbReference>
<proteinExistence type="predicted"/>
<dbReference type="InterPro" id="IPR044862">
    <property type="entry name" value="Pro_4_hyd_alph_FE2OG_OXY"/>
</dbReference>
<sequence>MADTRPALPSLRELAPNSFIFEKRDALPGFLCDNMVARFEQNHADQNAGRIGQDMGSNQRVKKTTDIFVSGDDKPHWKDVDNNLHRSLALALREFREAFPYFNGPFKDMGYNLQRYQAGEYYHWHIDGGSHQFAMRQLVALWYLNDVPVEAGGSTDFLFQNISVQPEKGKLVLFPPFWTHEHRAGLMKSGVKYIATTWVVFS</sequence>
<evidence type="ECO:0000259" key="7">
    <source>
        <dbReference type="PROSITE" id="PS51471"/>
    </source>
</evidence>
<accession>A0A1Y1QI87</accession>
<dbReference type="Pfam" id="PF13640">
    <property type="entry name" value="2OG-FeII_Oxy_3"/>
    <property type="match status" value="1"/>
</dbReference>
<evidence type="ECO:0000256" key="1">
    <source>
        <dbReference type="ARBA" id="ARBA00001961"/>
    </source>
</evidence>
<dbReference type="PROSITE" id="PS51471">
    <property type="entry name" value="FE2OG_OXY"/>
    <property type="match status" value="1"/>
</dbReference>
<evidence type="ECO:0000256" key="6">
    <source>
        <dbReference type="ARBA" id="ARBA00023004"/>
    </source>
</evidence>
<dbReference type="Proteomes" id="UP000192491">
    <property type="component" value="Unassembled WGS sequence"/>
</dbReference>
<organism evidence="8 9">
    <name type="scientific">Thiothrix lacustris</name>
    <dbReference type="NCBI Taxonomy" id="525917"/>
    <lineage>
        <taxon>Bacteria</taxon>
        <taxon>Pseudomonadati</taxon>
        <taxon>Pseudomonadota</taxon>
        <taxon>Gammaproteobacteria</taxon>
        <taxon>Thiotrichales</taxon>
        <taxon>Thiotrichaceae</taxon>
        <taxon>Thiothrix</taxon>
    </lineage>
</organism>
<dbReference type="STRING" id="1123401.GCA_000621325_00843"/>
<evidence type="ECO:0000313" key="9">
    <source>
        <dbReference type="Proteomes" id="UP000192491"/>
    </source>
</evidence>
<dbReference type="EMBL" id="MTEJ01000250">
    <property type="protein sequence ID" value="OQX06319.1"/>
    <property type="molecule type" value="Genomic_DNA"/>
</dbReference>
<keyword evidence="6" id="KW-0408">Iron</keyword>
<dbReference type="PANTHER" id="PTHR10869:SF246">
    <property type="entry name" value="TRANSMEMBRANE PROLYL 4-HYDROXYLASE"/>
    <property type="match status" value="1"/>
</dbReference>
<evidence type="ECO:0000313" key="8">
    <source>
        <dbReference type="EMBL" id="OQX06319.1"/>
    </source>
</evidence>
<protein>
    <submittedName>
        <fullName evidence="8">2OG-Fe(II) oxygenase</fullName>
    </submittedName>
</protein>
<comment type="cofactor">
    <cofactor evidence="1">
        <name>L-ascorbate</name>
        <dbReference type="ChEBI" id="CHEBI:38290"/>
    </cofactor>
</comment>